<reference evidence="4 5" key="1">
    <citation type="journal article" date="2016" name="Nat. Commun.">
        <title>Extremotolerant tardigrade genome and improved radiotolerance of human cultured cells by tardigrade-unique protein.</title>
        <authorList>
            <person name="Hashimoto T."/>
            <person name="Horikawa D.D."/>
            <person name="Saito Y."/>
            <person name="Kuwahara H."/>
            <person name="Kozuka-Hata H."/>
            <person name="Shin-I T."/>
            <person name="Minakuchi Y."/>
            <person name="Ohishi K."/>
            <person name="Motoyama A."/>
            <person name="Aizu T."/>
            <person name="Enomoto A."/>
            <person name="Kondo K."/>
            <person name="Tanaka S."/>
            <person name="Hara Y."/>
            <person name="Koshikawa S."/>
            <person name="Sagara H."/>
            <person name="Miura T."/>
            <person name="Yokobori S."/>
            <person name="Miyagawa K."/>
            <person name="Suzuki Y."/>
            <person name="Kubo T."/>
            <person name="Oyama M."/>
            <person name="Kohara Y."/>
            <person name="Fujiyama A."/>
            <person name="Arakawa K."/>
            <person name="Katayama T."/>
            <person name="Toyoda A."/>
            <person name="Kunieda T."/>
        </authorList>
    </citation>
    <scope>NUCLEOTIDE SEQUENCE [LARGE SCALE GENOMIC DNA]</scope>
    <source>
        <strain evidence="4 5">YOKOZUNA-1</strain>
    </source>
</reference>
<dbReference type="GO" id="GO:0061775">
    <property type="term" value="F:cohesin loader activity"/>
    <property type="evidence" value="ECO:0007669"/>
    <property type="project" value="InterPro"/>
</dbReference>
<feature type="region of interest" description="Disordered" evidence="2">
    <location>
        <begin position="271"/>
        <end position="293"/>
    </location>
</feature>
<feature type="compositionally biased region" description="Polar residues" evidence="2">
    <location>
        <begin position="408"/>
        <end position="419"/>
    </location>
</feature>
<evidence type="ECO:0000313" key="5">
    <source>
        <dbReference type="Proteomes" id="UP000186922"/>
    </source>
</evidence>
<dbReference type="Gene3D" id="1.25.10.10">
    <property type="entry name" value="Leucine-rich Repeat Variant"/>
    <property type="match status" value="1"/>
</dbReference>
<proteinExistence type="inferred from homology"/>
<comment type="similarity">
    <text evidence="1">Belongs to the SCC2/Nipped-B family.</text>
</comment>
<organism evidence="4 5">
    <name type="scientific">Ramazzottius varieornatus</name>
    <name type="common">Water bear</name>
    <name type="synonym">Tardigrade</name>
    <dbReference type="NCBI Taxonomy" id="947166"/>
    <lineage>
        <taxon>Eukaryota</taxon>
        <taxon>Metazoa</taxon>
        <taxon>Ecdysozoa</taxon>
        <taxon>Tardigrada</taxon>
        <taxon>Eutardigrada</taxon>
        <taxon>Parachela</taxon>
        <taxon>Hypsibioidea</taxon>
        <taxon>Ramazzottiidae</taxon>
        <taxon>Ramazzottius</taxon>
    </lineage>
</organism>
<comment type="caution">
    <text evidence="4">The sequence shown here is derived from an EMBL/GenBank/DDBJ whole genome shotgun (WGS) entry which is preliminary data.</text>
</comment>
<keyword evidence="1" id="KW-0539">Nucleus</keyword>
<comment type="subcellular location">
    <subcellularLocation>
        <location evidence="1">Nucleus</location>
    </subcellularLocation>
</comment>
<dbReference type="SUPFAM" id="SSF48371">
    <property type="entry name" value="ARM repeat"/>
    <property type="match status" value="1"/>
</dbReference>
<feature type="compositionally biased region" description="Acidic residues" evidence="2">
    <location>
        <begin position="1973"/>
        <end position="1983"/>
    </location>
</feature>
<dbReference type="Proteomes" id="UP000186922">
    <property type="component" value="Unassembled WGS sequence"/>
</dbReference>
<evidence type="ECO:0000256" key="2">
    <source>
        <dbReference type="SAM" id="MobiDB-lite"/>
    </source>
</evidence>
<feature type="region of interest" description="Disordered" evidence="2">
    <location>
        <begin position="163"/>
        <end position="241"/>
    </location>
</feature>
<dbReference type="GO" id="GO:0003682">
    <property type="term" value="F:chromatin binding"/>
    <property type="evidence" value="ECO:0007669"/>
    <property type="project" value="TreeGrafter"/>
</dbReference>
<keyword evidence="5" id="KW-1185">Reference proteome</keyword>
<feature type="region of interest" description="Disordered" evidence="2">
    <location>
        <begin position="390"/>
        <end position="419"/>
    </location>
</feature>
<feature type="compositionally biased region" description="Basic and acidic residues" evidence="2">
    <location>
        <begin position="1238"/>
        <end position="1255"/>
    </location>
</feature>
<dbReference type="InterPro" id="IPR011989">
    <property type="entry name" value="ARM-like"/>
</dbReference>
<feature type="compositionally biased region" description="Low complexity" evidence="2">
    <location>
        <begin position="210"/>
        <end position="227"/>
    </location>
</feature>
<dbReference type="CDD" id="cd23958">
    <property type="entry name" value="SCC2"/>
    <property type="match status" value="1"/>
</dbReference>
<feature type="compositionally biased region" description="Basic residues" evidence="2">
    <location>
        <begin position="1936"/>
        <end position="1945"/>
    </location>
</feature>
<dbReference type="GO" id="GO:0140588">
    <property type="term" value="P:chromatin looping"/>
    <property type="evidence" value="ECO:0007669"/>
    <property type="project" value="InterPro"/>
</dbReference>
<dbReference type="EMBL" id="BDGG01000003">
    <property type="protein sequence ID" value="GAU95418.1"/>
    <property type="molecule type" value="Genomic_DNA"/>
</dbReference>
<evidence type="ECO:0000256" key="1">
    <source>
        <dbReference type="RuleBase" id="RU364107"/>
    </source>
</evidence>
<dbReference type="GO" id="GO:0090694">
    <property type="term" value="C:Scc2-Scc4 cohesin loading complex"/>
    <property type="evidence" value="ECO:0007669"/>
    <property type="project" value="TreeGrafter"/>
</dbReference>
<sequence length="1983" mass="221960">MDPGRAYPGYHPAQPNYAASQQAHAGFNATHAAAPNYYPGYTSASPAAVSTAHYLTLPVAQPSTSVFPASQAVAPLQSTTSIPSSLFLNVGVPSPSLLENWPTPTGTLHDSLFDSSAMKDQAEKLLQNPSQILMQSVMAQLAATNPPEAVFDRSSKAAEALLVNNPNGPKIGSPSSLQKHVQRVDPTAFTKSKRNAAGTHTLPPAVCEPSTSSPSSSSQLQKSQSGSNTSSPAHPRNGEPPIIMKISLKNSKSSAASDLPPVKKLRVTSQFTPKDSPEYEIPPPPIKIKVPNPLKKKHDNALNEGKDENRFVQSENYSDDRVDSPEIFQKNTPMMSQSKPLSENKQVEERSDPLISSTEVFDPFKLSLKISTVSVDTAWEVFWDVMSDLGGTSSSSKPRKPAHRVRTGPSSQSDNFLSQGQPFSPEISQIVMEEHPVVRSFSKVADRVLRHASQCDISHLILGDPDAEIADSDIPSEAVMSHNLCRNMVEEATKLKSQNQAQHVPMEKLKEVLVGILPTVLFGFVLPSDLLASQQESDQSEAGQWREILNSRIIRGAEAAVAALSIMTSPKVGKDCFNADVTQAAIRFAKYHLPETIYPAFDPLYSHSAHAKDGFVSKIKQKRARGMGGQDESTKKLYSRFEDIVSLFAELVPMGTLEEPFLYSLASLAVSAFFVENVRDLQLKSLKLLTSIFSRHEKMREVICDDILSSLARLPSSKRNLRNYMISDTESIQMISALLLHLVQSIARLPTKRQLMHKGDVKGEDFETTVLVSYDDCTRCAQNVLTTFFHKCATKGDDDFRPLFENFVLDLLVTVNRPEWPAAESLLSILGVILLRTFNDKAVDANFRYASIESLGLITSRMRKDSMSIKENPGQIQEVVTKLYQAFIMLNDGGLEIDTCDVPDENNLFQQGLLHYVWQNVPAPSYAANYYLAQWYHDAFSGSTATLKDQVDDDEPEYRRYGPSEQERTKAAVVSFMKTAVSQERKGVSASGKNLVDAESAKLIARQFASKRQFATSFDKYFRAVLRMAADNTMQIRIRAMKAASTIIDADSSLMGRDDVKSLVESRMWDTSAQIRENVVEMIGKYSVLNPQHLVLYQDVLLKRLMDTAPSVRKRAIKVLHDFCVAQPEHDMCGTVCKCIIKRINDEETIKKLVYEVFQSTWFDNAQKKNPIVVEKRVQQILEVVKMLEKEKCMEWFEKMLKELLKKEAGQKHRSVHSASKYIVECLTNQIVNSDSDLTEKARSGREDERTNEEKLQDEEAGVINRVRFQTLKLFAKCSSDLVMTHAQMLPPYLSLTMKGKSDQDIFTLTANILTLVVPIMRNPSDLFLKQIEESCATLFMKPGVNVQILQANVECLAAVVNNATLNFKIVRDIYEKFWQTVVKAQSIRATMTDQQRAGLLRALCIVSLLIQHFDLDSEAFGYVSPVTDRLIDNLLNLLKIGEWPANVQQQALKSLGFVFIRKPEAMTNKKIIDLYTSCLSLSSTKPEMKRLVLQNLLKYLEHEEALVIEIEESATANEHYNALDLRGNQTASAELPRKIIYNFLKSVLECGVDEDVEIRRAVLNLVSIIVRLRYSHPQLVVPFLISSTTEVQEDLSTQAEVLLEEIHRKYPGTLPTKTLMGVRESFLFQRTVTSKGKNLIRGFKIVNGSQSTSLVGYVYKLLRPDRNARRQLINALLDTFKYDDSPLDQLLYFADNIAYFPFRAWDEPLFVIHQIDPILAMICPAAVHRFRKAFKLTNPTEEGKEDEDYDEDEMETAENLKRSLPADLSELRDCYRQCQPSFLLISIKKFLENCYSITADRVKEYKPTEPRAVFEKPIASRKLAAKFGPTPVVEYVSKTSKGTLNEYLSADLLVRKFVEFKTYVATMDDAPVEAHSGTVEDDVEEMEMEEGQFDLSEEPSTSDASGLGTSTSASESSSLSSPMKRKAAAADSTFKKPRTPRKRPAPGEPKRPRGRPRKTPQKDESKRKICDGSDDEDEYLPS</sequence>
<dbReference type="PANTHER" id="PTHR21704">
    <property type="entry name" value="NIPPED-B-LIKE PROTEIN DELANGIN SCC2-RELATED"/>
    <property type="match status" value="1"/>
</dbReference>
<feature type="compositionally biased region" description="Low complexity" evidence="2">
    <location>
        <begin position="1902"/>
        <end position="1922"/>
    </location>
</feature>
<feature type="compositionally biased region" description="Basic and acidic residues" evidence="2">
    <location>
        <begin position="1961"/>
        <end position="1972"/>
    </location>
</feature>
<feature type="region of interest" description="Disordered" evidence="2">
    <location>
        <begin position="330"/>
        <end position="351"/>
    </location>
</feature>
<name>A0A1D1VA54_RAMVA</name>
<feature type="compositionally biased region" description="Acidic residues" evidence="2">
    <location>
        <begin position="1880"/>
        <end position="1898"/>
    </location>
</feature>
<dbReference type="InterPro" id="IPR033031">
    <property type="entry name" value="Scc2/Nipped-B"/>
</dbReference>
<dbReference type="InterPro" id="IPR024986">
    <property type="entry name" value="Nipped-B_C"/>
</dbReference>
<dbReference type="InterPro" id="IPR016024">
    <property type="entry name" value="ARM-type_fold"/>
</dbReference>
<feature type="compositionally biased region" description="Basic residues" evidence="2">
    <location>
        <begin position="397"/>
        <end position="406"/>
    </location>
</feature>
<dbReference type="STRING" id="947166.A0A1D1VA54"/>
<gene>
    <name evidence="4" type="primary">RvY_07039-1</name>
    <name evidence="4" type="synonym">RvY_07039.1</name>
    <name evidence="4" type="ORF">RvY_07039</name>
</gene>
<evidence type="ECO:0000259" key="3">
    <source>
        <dbReference type="Pfam" id="PF12830"/>
    </source>
</evidence>
<feature type="domain" description="Sister chromatid cohesion C-terminal" evidence="3">
    <location>
        <begin position="1540"/>
        <end position="1717"/>
    </location>
</feature>
<dbReference type="GO" id="GO:0034087">
    <property type="term" value="P:establishment of mitotic sister chromatid cohesion"/>
    <property type="evidence" value="ECO:0007669"/>
    <property type="project" value="TreeGrafter"/>
</dbReference>
<accession>A0A1D1VA54</accession>
<feature type="region of interest" description="Disordered" evidence="2">
    <location>
        <begin position="1874"/>
        <end position="1983"/>
    </location>
</feature>
<dbReference type="Pfam" id="PF20168">
    <property type="entry name" value="PDS5"/>
    <property type="match status" value="1"/>
</dbReference>
<dbReference type="GO" id="GO:0010468">
    <property type="term" value="P:regulation of gene expression"/>
    <property type="evidence" value="ECO:0007669"/>
    <property type="project" value="InterPro"/>
</dbReference>
<evidence type="ECO:0000313" key="4">
    <source>
        <dbReference type="EMBL" id="GAU95418.1"/>
    </source>
</evidence>
<dbReference type="OrthoDB" id="418242at2759"/>
<keyword evidence="1" id="KW-0131">Cell cycle</keyword>
<protein>
    <recommendedName>
        <fullName evidence="1">Nipped-B protein</fullName>
    </recommendedName>
</protein>
<dbReference type="Pfam" id="PF12830">
    <property type="entry name" value="Nipped-B_C"/>
    <property type="match status" value="1"/>
</dbReference>
<dbReference type="GO" id="GO:0071169">
    <property type="term" value="P:establishment of protein localization to chromatin"/>
    <property type="evidence" value="ECO:0007669"/>
    <property type="project" value="TreeGrafter"/>
</dbReference>
<feature type="region of interest" description="Disordered" evidence="2">
    <location>
        <begin position="1237"/>
        <end position="1257"/>
    </location>
</feature>
<dbReference type="GO" id="GO:1990414">
    <property type="term" value="P:replication-born double-strand break repair via sister chromatid exchange"/>
    <property type="evidence" value="ECO:0007669"/>
    <property type="project" value="TreeGrafter"/>
</dbReference>
<dbReference type="PANTHER" id="PTHR21704:SF18">
    <property type="entry name" value="NIPPED-B-LIKE PROTEIN"/>
    <property type="match status" value="1"/>
</dbReference>
<feature type="compositionally biased region" description="Polar residues" evidence="2">
    <location>
        <begin position="330"/>
        <end position="344"/>
    </location>
</feature>
<keyword evidence="1" id="KW-0677">Repeat</keyword>